<protein>
    <submittedName>
        <fullName evidence="1">Uncharacterized protein</fullName>
    </submittedName>
</protein>
<dbReference type="AlphaFoldDB" id="A0AA92EEY9"/>
<proteinExistence type="predicted"/>
<reference evidence="1 2" key="1">
    <citation type="submission" date="2019-04" db="EMBL/GenBank/DDBJ databases">
        <title>Complete Genome of UW386 and Higher Quality Genome of UW700.</title>
        <authorList>
            <person name="Jacobs J."/>
            <person name="Perez A."/>
            <person name="Steidl O."/>
            <person name="Allen C."/>
        </authorList>
    </citation>
    <scope>NUCLEOTIDE SEQUENCE [LARGE SCALE GENOMIC DNA]</scope>
    <source>
        <strain evidence="1 2">UW386</strain>
    </source>
</reference>
<name>A0AA92EEY9_RALSL</name>
<accession>A0AA92EEY9</accession>
<evidence type="ECO:0000313" key="2">
    <source>
        <dbReference type="Proteomes" id="UP000310553"/>
    </source>
</evidence>
<dbReference type="EMBL" id="CP039339">
    <property type="protein sequence ID" value="QCX50684.1"/>
    <property type="molecule type" value="Genomic_DNA"/>
</dbReference>
<gene>
    <name evidence="1" type="ORF">E7Z57_17170</name>
</gene>
<sequence>MSGDASRTLLTWLRETLQPAPRVLRRVRHAHSECSGLAAPAPTALSRLISGHDAGEAVPVVHGPQNQIVPMAGAIRHHENAGNAIHATERIPSCRFVVTRMWRLPLFMELDHAHRLA</sequence>
<dbReference type="Proteomes" id="UP000310553">
    <property type="component" value="Chromosome"/>
</dbReference>
<evidence type="ECO:0000313" key="1">
    <source>
        <dbReference type="EMBL" id="QCX50684.1"/>
    </source>
</evidence>
<organism evidence="1 2">
    <name type="scientific">Ralstonia solanacearum</name>
    <name type="common">Pseudomonas solanacearum</name>
    <dbReference type="NCBI Taxonomy" id="305"/>
    <lineage>
        <taxon>Bacteria</taxon>
        <taxon>Pseudomonadati</taxon>
        <taxon>Pseudomonadota</taxon>
        <taxon>Betaproteobacteria</taxon>
        <taxon>Burkholderiales</taxon>
        <taxon>Burkholderiaceae</taxon>
        <taxon>Ralstonia</taxon>
        <taxon>Ralstonia solanacearum species complex</taxon>
    </lineage>
</organism>